<evidence type="ECO:0000313" key="3">
    <source>
        <dbReference type="Proteomes" id="UP000003460"/>
    </source>
</evidence>
<dbReference type="Proteomes" id="UP000003460">
    <property type="component" value="Unassembled WGS sequence"/>
</dbReference>
<dbReference type="HOGENOM" id="CLU_3314925_0_0_10"/>
<gene>
    <name evidence="2" type="ORF">GCWU000325_02109</name>
</gene>
<organism evidence="2 3">
    <name type="scientific">Alloprevotella tannerae ATCC 51259</name>
    <dbReference type="NCBI Taxonomy" id="626522"/>
    <lineage>
        <taxon>Bacteria</taxon>
        <taxon>Pseudomonadati</taxon>
        <taxon>Bacteroidota</taxon>
        <taxon>Bacteroidia</taxon>
        <taxon>Bacteroidales</taxon>
        <taxon>Prevotellaceae</taxon>
        <taxon>Alloprevotella</taxon>
    </lineage>
</organism>
<feature type="region of interest" description="Disordered" evidence="1">
    <location>
        <begin position="1"/>
        <end position="39"/>
    </location>
</feature>
<feature type="compositionally biased region" description="Basic and acidic residues" evidence="1">
    <location>
        <begin position="21"/>
        <end position="39"/>
    </location>
</feature>
<protein>
    <submittedName>
        <fullName evidence="2">Uncharacterized protein</fullName>
    </submittedName>
</protein>
<sequence>MALAGREIGRPIAKIQKTPRPPKENGQARRHQYNEKEIA</sequence>
<dbReference type="EMBL" id="ACIJ02000023">
    <property type="protein sequence ID" value="EEX70867.1"/>
    <property type="molecule type" value="Genomic_DNA"/>
</dbReference>
<evidence type="ECO:0000313" key="2">
    <source>
        <dbReference type="EMBL" id="EEX70867.1"/>
    </source>
</evidence>
<evidence type="ECO:0000256" key="1">
    <source>
        <dbReference type="SAM" id="MobiDB-lite"/>
    </source>
</evidence>
<accession>C9LIQ0</accession>
<name>C9LIQ0_9BACT</name>
<comment type="caution">
    <text evidence="2">The sequence shown here is derived from an EMBL/GenBank/DDBJ whole genome shotgun (WGS) entry which is preliminary data.</text>
</comment>
<reference evidence="2" key="1">
    <citation type="submission" date="2009-09" db="EMBL/GenBank/DDBJ databases">
        <authorList>
            <person name="Weinstock G."/>
            <person name="Sodergren E."/>
            <person name="Clifton S."/>
            <person name="Fulton L."/>
            <person name="Fulton B."/>
            <person name="Courtney L."/>
            <person name="Fronick C."/>
            <person name="Harrison M."/>
            <person name="Strong C."/>
            <person name="Farmer C."/>
            <person name="Delahaunty K."/>
            <person name="Markovic C."/>
            <person name="Hall O."/>
            <person name="Minx P."/>
            <person name="Tomlinson C."/>
            <person name="Mitreva M."/>
            <person name="Nelson J."/>
            <person name="Hou S."/>
            <person name="Wollam A."/>
            <person name="Pepin K.H."/>
            <person name="Johnson M."/>
            <person name="Bhonagiri V."/>
            <person name="Nash W.E."/>
            <person name="Warren W."/>
            <person name="Chinwalla A."/>
            <person name="Mardis E.R."/>
            <person name="Wilson R.K."/>
        </authorList>
    </citation>
    <scope>NUCLEOTIDE SEQUENCE [LARGE SCALE GENOMIC DNA]</scope>
    <source>
        <strain evidence="2">ATCC 51259</strain>
    </source>
</reference>
<proteinExistence type="predicted"/>
<dbReference type="AlphaFoldDB" id="C9LIQ0"/>
<keyword evidence="3" id="KW-1185">Reference proteome</keyword>